<dbReference type="PANTHER" id="PTHR28180:SF2">
    <property type="entry name" value="PEROXISOMAL PROTEIN 2"/>
    <property type="match status" value="1"/>
</dbReference>
<dbReference type="InterPro" id="IPR052999">
    <property type="entry name" value="PTS1_Protein"/>
</dbReference>
<dbReference type="PANTHER" id="PTHR28180">
    <property type="entry name" value="CONSERVED MITOCHONDRIAL PROTEIN-RELATED"/>
    <property type="match status" value="1"/>
</dbReference>
<protein>
    <submittedName>
        <fullName evidence="1">Uncharacterized protein</fullName>
    </submittedName>
</protein>
<dbReference type="EMBL" id="KK088420">
    <property type="protein sequence ID" value="EYE95990.1"/>
    <property type="molecule type" value="Genomic_DNA"/>
</dbReference>
<keyword evidence="2" id="KW-1185">Reference proteome</keyword>
<accession>A0A017SI73</accession>
<dbReference type="AlphaFoldDB" id="A0A017SI73"/>
<evidence type="ECO:0000313" key="2">
    <source>
        <dbReference type="Proteomes" id="UP000019804"/>
    </source>
</evidence>
<gene>
    <name evidence="1" type="ORF">EURHEDRAFT_454495</name>
</gene>
<dbReference type="Proteomes" id="UP000019804">
    <property type="component" value="Unassembled WGS sequence"/>
</dbReference>
<dbReference type="SUPFAM" id="SSF69118">
    <property type="entry name" value="AhpD-like"/>
    <property type="match status" value="1"/>
</dbReference>
<reference evidence="2" key="1">
    <citation type="journal article" date="2014" name="Nat. Commun.">
        <title>Genomic adaptations of the halophilic Dead Sea filamentous fungus Eurotium rubrum.</title>
        <authorList>
            <person name="Kis-Papo T."/>
            <person name="Weig A.R."/>
            <person name="Riley R."/>
            <person name="Persoh D."/>
            <person name="Salamov A."/>
            <person name="Sun H."/>
            <person name="Lipzen A."/>
            <person name="Wasser S.P."/>
            <person name="Rambold G."/>
            <person name="Grigoriev I.V."/>
            <person name="Nevo E."/>
        </authorList>
    </citation>
    <scope>NUCLEOTIDE SEQUENCE [LARGE SCALE GENOMIC DNA]</scope>
    <source>
        <strain evidence="2">CBS 135680</strain>
    </source>
</reference>
<dbReference type="RefSeq" id="XP_040639678.1">
    <property type="nucleotide sequence ID" value="XM_040784198.1"/>
</dbReference>
<dbReference type="STRING" id="1388766.A0A017SI73"/>
<name>A0A017SI73_ASPRC</name>
<dbReference type="OrthoDB" id="5537330at2759"/>
<dbReference type="GeneID" id="63699322"/>
<sequence length="242" mass="26867">MSAETPTLPTSFLEPVLSLPSTSVRLRWYTCVLVALSSLNYPDVIPQVYSHLDAHLLSTLSHEDRFAAVRKIREGLIKSTGIVGAARTGNAMRALGGCIPEELREKESLRSKELVEVARQRGMAFWTRIYSQNRAFDPEASVRASPDYAFIVREVLYGHIFSFDGVIDDLTTGYVIVSALYGMDCQTQLQNHMKGMLINGATRQDLEGLRELYLGLANILGVKSRHPLAPIPTMPGEEELSK</sequence>
<organism evidence="1 2">
    <name type="scientific">Aspergillus ruber (strain CBS 135680)</name>
    <dbReference type="NCBI Taxonomy" id="1388766"/>
    <lineage>
        <taxon>Eukaryota</taxon>
        <taxon>Fungi</taxon>
        <taxon>Dikarya</taxon>
        <taxon>Ascomycota</taxon>
        <taxon>Pezizomycotina</taxon>
        <taxon>Eurotiomycetes</taxon>
        <taxon>Eurotiomycetidae</taxon>
        <taxon>Eurotiales</taxon>
        <taxon>Aspergillaceae</taxon>
        <taxon>Aspergillus</taxon>
        <taxon>Aspergillus subgen. Aspergillus</taxon>
    </lineage>
</organism>
<evidence type="ECO:0000313" key="1">
    <source>
        <dbReference type="EMBL" id="EYE95990.1"/>
    </source>
</evidence>
<dbReference type="HOGENOM" id="CLU_065389_3_1_1"/>
<proteinExistence type="predicted"/>
<dbReference type="InterPro" id="IPR029032">
    <property type="entry name" value="AhpD-like"/>
</dbReference>
<dbReference type="Gene3D" id="1.20.1290.10">
    <property type="entry name" value="AhpD-like"/>
    <property type="match status" value="1"/>
</dbReference>